<dbReference type="AlphaFoldDB" id="A0A0A9D579"/>
<name>A0A0A9D579_ARUDO</name>
<protein>
    <submittedName>
        <fullName evidence="1">Uncharacterized protein</fullName>
    </submittedName>
</protein>
<organism evidence="1">
    <name type="scientific">Arundo donax</name>
    <name type="common">Giant reed</name>
    <name type="synonym">Donax arundinaceus</name>
    <dbReference type="NCBI Taxonomy" id="35708"/>
    <lineage>
        <taxon>Eukaryota</taxon>
        <taxon>Viridiplantae</taxon>
        <taxon>Streptophyta</taxon>
        <taxon>Embryophyta</taxon>
        <taxon>Tracheophyta</taxon>
        <taxon>Spermatophyta</taxon>
        <taxon>Magnoliopsida</taxon>
        <taxon>Liliopsida</taxon>
        <taxon>Poales</taxon>
        <taxon>Poaceae</taxon>
        <taxon>PACMAD clade</taxon>
        <taxon>Arundinoideae</taxon>
        <taxon>Arundineae</taxon>
        <taxon>Arundo</taxon>
    </lineage>
</organism>
<reference evidence="1" key="2">
    <citation type="journal article" date="2015" name="Data Brief">
        <title>Shoot transcriptome of the giant reed, Arundo donax.</title>
        <authorList>
            <person name="Barrero R.A."/>
            <person name="Guerrero F.D."/>
            <person name="Moolhuijzen P."/>
            <person name="Goolsby J.A."/>
            <person name="Tidwell J."/>
            <person name="Bellgard S.E."/>
            <person name="Bellgard M.I."/>
        </authorList>
    </citation>
    <scope>NUCLEOTIDE SEQUENCE</scope>
    <source>
        <tissue evidence="1">Shoot tissue taken approximately 20 cm above the soil surface</tissue>
    </source>
</reference>
<sequence>MVAFSYLDTAMKVLVDFRFLNRGVLLVKS</sequence>
<evidence type="ECO:0000313" key="1">
    <source>
        <dbReference type="EMBL" id="JAD78897.1"/>
    </source>
</evidence>
<reference evidence="1" key="1">
    <citation type="submission" date="2014-09" db="EMBL/GenBank/DDBJ databases">
        <authorList>
            <person name="Magalhaes I.L.F."/>
            <person name="Oliveira U."/>
            <person name="Santos F.R."/>
            <person name="Vidigal T.H.D.A."/>
            <person name="Brescovit A.D."/>
            <person name="Santos A.J."/>
        </authorList>
    </citation>
    <scope>NUCLEOTIDE SEQUENCE</scope>
    <source>
        <tissue evidence="1">Shoot tissue taken approximately 20 cm above the soil surface</tissue>
    </source>
</reference>
<proteinExistence type="predicted"/>
<accession>A0A0A9D579</accession>
<dbReference type="EMBL" id="GBRH01218998">
    <property type="protein sequence ID" value="JAD78897.1"/>
    <property type="molecule type" value="Transcribed_RNA"/>
</dbReference>